<accession>A0A1H9F0K5</accession>
<keyword evidence="2" id="KW-1133">Transmembrane helix</keyword>
<reference evidence="4" key="1">
    <citation type="submission" date="2016-10" db="EMBL/GenBank/DDBJ databases">
        <authorList>
            <person name="Varghese N."/>
            <person name="Submissions S."/>
        </authorList>
    </citation>
    <scope>NUCLEOTIDE SEQUENCE [LARGE SCALE GENOMIC DNA]</scope>
    <source>
        <strain evidence="4">CGMCC 4.6856</strain>
    </source>
</reference>
<dbReference type="STRING" id="1036181.SAMN05421756_10398"/>
<protein>
    <submittedName>
        <fullName evidence="3">FoF1-type ATP synthase assembly protein I</fullName>
    </submittedName>
</protein>
<keyword evidence="2" id="KW-0812">Transmembrane</keyword>
<feature type="transmembrane region" description="Helical" evidence="2">
    <location>
        <begin position="71"/>
        <end position="91"/>
    </location>
</feature>
<evidence type="ECO:0000313" key="4">
    <source>
        <dbReference type="Proteomes" id="UP000198504"/>
    </source>
</evidence>
<evidence type="ECO:0000256" key="1">
    <source>
        <dbReference type="SAM" id="MobiDB-lite"/>
    </source>
</evidence>
<organism evidence="3 4">
    <name type="scientific">Microlunatus flavus</name>
    <dbReference type="NCBI Taxonomy" id="1036181"/>
    <lineage>
        <taxon>Bacteria</taxon>
        <taxon>Bacillati</taxon>
        <taxon>Actinomycetota</taxon>
        <taxon>Actinomycetes</taxon>
        <taxon>Propionibacteriales</taxon>
        <taxon>Propionibacteriaceae</taxon>
        <taxon>Microlunatus</taxon>
    </lineage>
</organism>
<evidence type="ECO:0000256" key="2">
    <source>
        <dbReference type="SAM" id="Phobius"/>
    </source>
</evidence>
<dbReference type="AlphaFoldDB" id="A0A1H9F0K5"/>
<name>A0A1H9F0K5_9ACTN</name>
<keyword evidence="2" id="KW-0472">Membrane</keyword>
<evidence type="ECO:0000313" key="3">
    <source>
        <dbReference type="EMBL" id="SEQ30983.1"/>
    </source>
</evidence>
<proteinExistence type="predicted"/>
<sequence length="114" mass="11938">MSVSSADGHRRATDSVGRAMTQQGQQPQPGTGGSGPDKTAMDQGMRALSYLISGVLLYGALGWVGDHFLHTRFLLPIGIVLGAAFGIYSTIRRLSVTDLDSKAGTSVTTKEGGR</sequence>
<gene>
    <name evidence="3" type="ORF">SAMN05421756_10398</name>
</gene>
<feature type="transmembrane region" description="Helical" evidence="2">
    <location>
        <begin position="47"/>
        <end position="65"/>
    </location>
</feature>
<feature type="region of interest" description="Disordered" evidence="1">
    <location>
        <begin position="1"/>
        <end position="41"/>
    </location>
</feature>
<dbReference type="EMBL" id="FOFA01000003">
    <property type="protein sequence ID" value="SEQ30983.1"/>
    <property type="molecule type" value="Genomic_DNA"/>
</dbReference>
<dbReference type="Proteomes" id="UP000198504">
    <property type="component" value="Unassembled WGS sequence"/>
</dbReference>
<keyword evidence="4" id="KW-1185">Reference proteome</keyword>